<organism evidence="2 3">
    <name type="scientific">Komagataeibacter saccharivorans</name>
    <dbReference type="NCBI Taxonomy" id="265959"/>
    <lineage>
        <taxon>Bacteria</taxon>
        <taxon>Pseudomonadati</taxon>
        <taxon>Pseudomonadota</taxon>
        <taxon>Alphaproteobacteria</taxon>
        <taxon>Acetobacterales</taxon>
        <taxon>Acetobacteraceae</taxon>
        <taxon>Komagataeibacter</taxon>
    </lineage>
</organism>
<dbReference type="EMBL" id="CP023037">
    <property type="protein sequence ID" value="AXY23867.1"/>
    <property type="molecule type" value="Genomic_DNA"/>
</dbReference>
<evidence type="ECO:0000313" key="2">
    <source>
        <dbReference type="EMBL" id="AXY23867.1"/>
    </source>
</evidence>
<dbReference type="KEGG" id="ksc:CD178_03123"/>
<gene>
    <name evidence="2" type="ORF">CD178_03123</name>
</gene>
<feature type="signal peptide" evidence="1">
    <location>
        <begin position="1"/>
        <end position="20"/>
    </location>
</feature>
<keyword evidence="2" id="KW-0614">Plasmid</keyword>
<geneLocation type="plasmid" evidence="2 3">
    <name>unnamed1</name>
</geneLocation>
<proteinExistence type="predicted"/>
<reference evidence="2 3" key="1">
    <citation type="submission" date="2017-08" db="EMBL/GenBank/DDBJ databases">
        <title>Complete genome sequence of Gluconacetobacter saccharivorans CV1 isolated from Fermented Vinegar.</title>
        <authorList>
            <person name="Kim S.-Y."/>
        </authorList>
    </citation>
    <scope>NUCLEOTIDE SEQUENCE [LARGE SCALE GENOMIC DNA]</scope>
    <source>
        <strain evidence="2 3">CV1</strain>
        <plasmid evidence="2 3">unnamed1</plasmid>
    </source>
</reference>
<evidence type="ECO:0000256" key="1">
    <source>
        <dbReference type="SAM" id="SignalP"/>
    </source>
</evidence>
<dbReference type="OrthoDB" id="7284504at2"/>
<dbReference type="Proteomes" id="UP000264120">
    <property type="component" value="Plasmid unnamed1"/>
</dbReference>
<keyword evidence="1" id="KW-0732">Signal</keyword>
<evidence type="ECO:0000313" key="3">
    <source>
        <dbReference type="Proteomes" id="UP000264120"/>
    </source>
</evidence>
<keyword evidence="3" id="KW-1185">Reference proteome</keyword>
<accession>A0A347WG74</accession>
<dbReference type="AlphaFoldDB" id="A0A347WG74"/>
<protein>
    <submittedName>
        <fullName evidence="2">Uncharacterized protein</fullName>
    </submittedName>
</protein>
<name>A0A347WG74_9PROT</name>
<feature type="chain" id="PRO_5016765909" evidence="1">
    <location>
        <begin position="21"/>
        <end position="96"/>
    </location>
</feature>
<sequence>MITKMAFLLTCFLVSFPVIARAEEQFPADVTAFVRNAEICQYLSGEWDSSLPEDRKDALLKEMNARCTNIHVVQEKLQRKYIKNKVIELKLNTYQF</sequence>